<evidence type="ECO:0000313" key="1">
    <source>
        <dbReference type="EMBL" id="RVU55764.1"/>
    </source>
</evidence>
<accession>A0A437SAD1</accession>
<sequence length="383" mass="46450">MSFDNKEKFKNEIKKLFDSIYDLNNQDFPEEFKFLQLNEQDLLKSKKRNSKCNYVNCNERAIGSHSYSRDFLNSITQYDDEIFCLNLDNMYRNMYINREDFPLNKKHINNAGVENLFCSKHDNEVFERIENLRFKTDLDTYLYLYGYRFFIFEYYHENMTKKELQPKIYENKSYSKQINKELQEKYLSDKEYIIDSLDNLYNKSNFDEVKKIYDKIFCDNSLPTCKEFSENFILKKFKLKGEINFFANGSMAYKNDDSDINSHLPSVYAIVPDREYQYSYFTIITPKQEEDSMKIVFDEFDKLYHKYIKEDNKEFLKCVMLFILDCSQNIFFVEKFYNRLTKNNDIDNIKKVYYYLAQARLFNDISADLKQIAYEYISKINFI</sequence>
<name>A0A437SAD1_9FIRM</name>
<dbReference type="OrthoDB" id="583051at2"/>
<dbReference type="EMBL" id="RLIH01000001">
    <property type="protein sequence ID" value="RVU55764.1"/>
    <property type="molecule type" value="Genomic_DNA"/>
</dbReference>
<reference evidence="1 2" key="1">
    <citation type="submission" date="2018-11" db="EMBL/GenBank/DDBJ databases">
        <title>Genome sequencing and assembly of Anaerosphaera sp. nov., GS7-6-2.</title>
        <authorList>
            <person name="Rettenmaier R."/>
            <person name="Liebl W."/>
            <person name="Zverlov V."/>
        </authorList>
    </citation>
    <scope>NUCLEOTIDE SEQUENCE [LARGE SCALE GENOMIC DNA]</scope>
    <source>
        <strain evidence="1 2">GS7-6-2</strain>
    </source>
</reference>
<protein>
    <submittedName>
        <fullName evidence="1">Uncharacterized protein</fullName>
    </submittedName>
</protein>
<organism evidence="1 2">
    <name type="scientific">Anaerosphaera multitolerans</name>
    <dbReference type="NCBI Taxonomy" id="2487351"/>
    <lineage>
        <taxon>Bacteria</taxon>
        <taxon>Bacillati</taxon>
        <taxon>Bacillota</taxon>
        <taxon>Tissierellia</taxon>
        <taxon>Tissierellales</taxon>
        <taxon>Peptoniphilaceae</taxon>
        <taxon>Anaerosphaera</taxon>
    </lineage>
</organism>
<evidence type="ECO:0000313" key="2">
    <source>
        <dbReference type="Proteomes" id="UP000288812"/>
    </source>
</evidence>
<proteinExistence type="predicted"/>
<dbReference type="Proteomes" id="UP000288812">
    <property type="component" value="Unassembled WGS sequence"/>
</dbReference>
<comment type="caution">
    <text evidence="1">The sequence shown here is derived from an EMBL/GenBank/DDBJ whole genome shotgun (WGS) entry which is preliminary data.</text>
</comment>
<dbReference type="RefSeq" id="WP_127722800.1">
    <property type="nucleotide sequence ID" value="NZ_RLIH01000001.1"/>
</dbReference>
<gene>
    <name evidence="1" type="ORF">EF514_00705</name>
</gene>
<keyword evidence="2" id="KW-1185">Reference proteome</keyword>
<dbReference type="AlphaFoldDB" id="A0A437SAD1"/>